<evidence type="ECO:0000313" key="2">
    <source>
        <dbReference type="Proteomes" id="UP000192074"/>
    </source>
</evidence>
<dbReference type="AlphaFoldDB" id="A0A822V4H3"/>
<accession>A0A822V4H3</accession>
<reference evidence="1 2" key="1">
    <citation type="submission" date="2016-01" db="EMBL/GenBank/DDBJ databases">
        <authorList>
            <person name="Regsiter A."/>
            <person name="william w."/>
        </authorList>
    </citation>
    <scope>NUCLEOTIDE SEQUENCE [LARGE SCALE GENOMIC DNA]</scope>
    <source>
        <strain evidence="1 2">B6</strain>
    </source>
</reference>
<evidence type="ECO:0000313" key="1">
    <source>
        <dbReference type="EMBL" id="CVI20271.1"/>
    </source>
</evidence>
<organism evidence="1 2">
    <name type="scientific">Agrobacterium tumefaciens str. B6</name>
    <dbReference type="NCBI Taxonomy" id="1183423"/>
    <lineage>
        <taxon>Bacteria</taxon>
        <taxon>Pseudomonadati</taxon>
        <taxon>Pseudomonadota</taxon>
        <taxon>Alphaproteobacteria</taxon>
        <taxon>Hyphomicrobiales</taxon>
        <taxon>Rhizobiaceae</taxon>
        <taxon>Rhizobium/Agrobacterium group</taxon>
        <taxon>Agrobacterium</taxon>
        <taxon>Agrobacterium tumefaciens complex</taxon>
    </lineage>
</organism>
<gene>
    <name evidence="1" type="ORF">AGR4A_Lc10029</name>
</gene>
<dbReference type="EMBL" id="FCNL01000027">
    <property type="protein sequence ID" value="CVI20271.1"/>
    <property type="molecule type" value="Genomic_DNA"/>
</dbReference>
<proteinExistence type="predicted"/>
<dbReference type="RefSeq" id="WP_060723862.1">
    <property type="nucleotide sequence ID" value="NZ_LMVK01000011.1"/>
</dbReference>
<protein>
    <submittedName>
        <fullName evidence="1">Uncharacterized protein</fullName>
    </submittedName>
</protein>
<dbReference type="Proteomes" id="UP000192074">
    <property type="component" value="Unassembled WGS sequence"/>
</dbReference>
<comment type="caution">
    <text evidence="1">The sequence shown here is derived from an EMBL/GenBank/DDBJ whole genome shotgun (WGS) entry which is preliminary data.</text>
</comment>
<name>A0A822V4H3_AGRTU</name>
<sequence>MNKEHVGPSEYLGFLSQVSQFIDPQIARDAADFDYGQWELPFEAVLIELTGMPRNEIEIDFNTVELLAKEADITEEGVIDPETWRKFLDWYHSNTTKVGA</sequence>